<dbReference type="Pfam" id="PF25212">
    <property type="entry name" value="HVO_A0114"/>
    <property type="match status" value="1"/>
</dbReference>
<proteinExistence type="predicted"/>
<dbReference type="Proteomes" id="UP000773614">
    <property type="component" value="Unassembled WGS sequence"/>
</dbReference>
<evidence type="ECO:0000313" key="2">
    <source>
        <dbReference type="Proteomes" id="UP000773614"/>
    </source>
</evidence>
<dbReference type="SUPFAM" id="SSF46785">
    <property type="entry name" value="Winged helix' DNA-binding domain"/>
    <property type="match status" value="1"/>
</dbReference>
<dbReference type="AlphaFoldDB" id="A0A964WTH5"/>
<dbReference type="EMBL" id="SPKJ01000027">
    <property type="protein sequence ID" value="MYZ48037.1"/>
    <property type="molecule type" value="Genomic_DNA"/>
</dbReference>
<evidence type="ECO:0000313" key="1">
    <source>
        <dbReference type="EMBL" id="MYZ48037.1"/>
    </source>
</evidence>
<gene>
    <name evidence="1" type="ORF">E4O86_09970</name>
</gene>
<dbReference type="OrthoDB" id="7471569at2"/>
<accession>A0A964WTH5</accession>
<comment type="caution">
    <text evidence="1">The sequence shown here is derived from an EMBL/GenBank/DDBJ whole genome shotgun (WGS) entry which is preliminary data.</text>
</comment>
<sequence length="114" mass="12647">MGTVTFGVSSPEKADERVKAAFRGEPQGARIDFPSVESLFSVMTSARWELVRRMAGAGALTVEELARRLERDPDEVYADVRDLLSCGVLFSTEDRRIIFPFRSVHIDVTLEAAA</sequence>
<name>A0A964WTH5_9HYPH</name>
<keyword evidence="2" id="KW-1185">Reference proteome</keyword>
<organism evidence="1 2">
    <name type="scientific">Propylenella binzhouense</name>
    <dbReference type="NCBI Taxonomy" id="2555902"/>
    <lineage>
        <taxon>Bacteria</taxon>
        <taxon>Pseudomonadati</taxon>
        <taxon>Pseudomonadota</taxon>
        <taxon>Alphaproteobacteria</taxon>
        <taxon>Hyphomicrobiales</taxon>
        <taxon>Propylenellaceae</taxon>
        <taxon>Propylenella</taxon>
    </lineage>
</organism>
<reference evidence="1" key="1">
    <citation type="submission" date="2019-03" db="EMBL/GenBank/DDBJ databases">
        <title>Afifella sp. nov., isolated from activated sludge.</title>
        <authorList>
            <person name="Li Q."/>
            <person name="Liu Y."/>
        </authorList>
    </citation>
    <scope>NUCLEOTIDE SEQUENCE</scope>
    <source>
        <strain evidence="1">L72</strain>
    </source>
</reference>
<dbReference type="InterPro" id="IPR036390">
    <property type="entry name" value="WH_DNA-bd_sf"/>
</dbReference>
<protein>
    <submittedName>
        <fullName evidence="1">Transcriptional regulator</fullName>
    </submittedName>
</protein>